<comment type="caution">
    <text evidence="1">The sequence shown here is derived from an EMBL/GenBank/DDBJ whole genome shotgun (WGS) entry which is preliminary data.</text>
</comment>
<name>A0ABC9P6M2_ENTFL</name>
<dbReference type="AlphaFoldDB" id="A0ABC9P6M2"/>
<accession>A0ABC9P6M2</accession>
<sequence length="56" mass="6905">MHTFEFIYIDQKEFPPFPYLEKLSQQLVSKWQASLERRSDDTWNKQWLAQLQQSRS</sequence>
<evidence type="ECO:0000313" key="2">
    <source>
        <dbReference type="Proteomes" id="UP000004933"/>
    </source>
</evidence>
<evidence type="ECO:0000313" key="1">
    <source>
        <dbReference type="EMBL" id="EFU90696.1"/>
    </source>
</evidence>
<gene>
    <name evidence="1" type="ORF">HMPREF9511_01314</name>
</gene>
<organism evidence="1 2">
    <name type="scientific">Enterococcus faecalis TX0630</name>
    <dbReference type="NCBI Taxonomy" id="749508"/>
    <lineage>
        <taxon>Bacteria</taxon>
        <taxon>Bacillati</taxon>
        <taxon>Bacillota</taxon>
        <taxon>Bacilli</taxon>
        <taxon>Lactobacillales</taxon>
        <taxon>Enterococcaceae</taxon>
        <taxon>Enterococcus</taxon>
    </lineage>
</organism>
<reference evidence="1 2" key="1">
    <citation type="submission" date="2010-09" db="EMBL/GenBank/DDBJ databases">
        <authorList>
            <person name="Weinstock G."/>
            <person name="Sodergren E."/>
            <person name="Clifton S."/>
            <person name="Fulton L."/>
            <person name="Fulton B."/>
            <person name="Courtney L."/>
            <person name="Fronick C."/>
            <person name="Harrison M."/>
            <person name="Strong C."/>
            <person name="Farmer C."/>
            <person name="Delahaunty K."/>
            <person name="Markovic C."/>
            <person name="Hall O."/>
            <person name="Minx P."/>
            <person name="Tomlinson C."/>
            <person name="Mitreva M."/>
            <person name="Hou S."/>
            <person name="Chen J."/>
            <person name="Wollam A."/>
            <person name="Pepin K.H."/>
            <person name="Johnson M."/>
            <person name="Bhonagiri V."/>
            <person name="Zhang X."/>
            <person name="Suruliraj S."/>
            <person name="Warren W."/>
            <person name="Chinwalla A."/>
            <person name="Mardis E.R."/>
            <person name="Wilson R.K."/>
        </authorList>
    </citation>
    <scope>NUCLEOTIDE SEQUENCE [LARGE SCALE GENOMIC DNA]</scope>
    <source>
        <strain evidence="1 2">TX0630</strain>
    </source>
</reference>
<dbReference type="Proteomes" id="UP000004933">
    <property type="component" value="Unassembled WGS sequence"/>
</dbReference>
<protein>
    <submittedName>
        <fullName evidence="1">Uncharacterized protein</fullName>
    </submittedName>
</protein>
<dbReference type="EMBL" id="AEBE01000045">
    <property type="protein sequence ID" value="EFU90696.1"/>
    <property type="molecule type" value="Genomic_DNA"/>
</dbReference>
<proteinExistence type="predicted"/>